<dbReference type="EMBL" id="JBHTGQ010000023">
    <property type="protein sequence ID" value="MFC7750342.1"/>
    <property type="molecule type" value="Genomic_DNA"/>
</dbReference>
<dbReference type="CDD" id="cd01017">
    <property type="entry name" value="AdcA"/>
    <property type="match status" value="1"/>
</dbReference>
<evidence type="ECO:0000256" key="5">
    <source>
        <dbReference type="SAM" id="MobiDB-lite"/>
    </source>
</evidence>
<gene>
    <name evidence="7" type="ORF">ACFQWB_10430</name>
</gene>
<dbReference type="SUPFAM" id="SSF53807">
    <property type="entry name" value="Helical backbone' metal receptor"/>
    <property type="match status" value="1"/>
</dbReference>
<name>A0ABW2V2G5_9BACL</name>
<dbReference type="PANTHER" id="PTHR42953">
    <property type="entry name" value="HIGH-AFFINITY ZINC UPTAKE SYSTEM PROTEIN ZNUA-RELATED"/>
    <property type="match status" value="1"/>
</dbReference>
<keyword evidence="2 4" id="KW-0813">Transport</keyword>
<dbReference type="InterPro" id="IPR006128">
    <property type="entry name" value="Lipoprotein_PsaA-like"/>
</dbReference>
<organism evidence="7 8">
    <name type="scientific">Paenibacillus thermoaerophilus</name>
    <dbReference type="NCBI Taxonomy" id="1215385"/>
    <lineage>
        <taxon>Bacteria</taxon>
        <taxon>Bacillati</taxon>
        <taxon>Bacillota</taxon>
        <taxon>Bacilli</taxon>
        <taxon>Bacillales</taxon>
        <taxon>Paenibacillaceae</taxon>
        <taxon>Paenibacillus</taxon>
    </lineage>
</organism>
<dbReference type="PRINTS" id="PR00690">
    <property type="entry name" value="ADHESNFAMILY"/>
</dbReference>
<dbReference type="Pfam" id="PF01297">
    <property type="entry name" value="ZnuA"/>
    <property type="match status" value="1"/>
</dbReference>
<comment type="caution">
    <text evidence="7">The sequence shown here is derived from an EMBL/GenBank/DDBJ whole genome shotgun (WGS) entry which is preliminary data.</text>
</comment>
<sequence>MRISKRTAIKGLASAALASMLLIAGCGGRSDVTIVEGKTNVVASFYPLSYMAKEIGGEYVNAINLVPTGVEPHDWSPNSRERKAIEDADVLLYNGAGLEGWVDDVLDSLDKTGMIVVEASKGLDLIRVDEKDADEHGAEESGHEHEHEDEQHESGHGHQHESDVDPHVWVSPKQAIRIAENVFKGIVEADPAHREAYQANYEKLVGQLQALDEKYRTQLGQTARKEIVVTHDAFSYLARDYGLKQMSLMGLAPDAEPTPKDIQRINEFVREHGIRYLFFEELVSDKLAKTLANDAKIDTLVLNPLEGLTDEQEKAGETLLSLMETNLQNLLKALQ</sequence>
<proteinExistence type="inferred from homology"/>
<reference evidence="8" key="1">
    <citation type="journal article" date="2019" name="Int. J. Syst. Evol. Microbiol.">
        <title>The Global Catalogue of Microorganisms (GCM) 10K type strain sequencing project: providing services to taxonomists for standard genome sequencing and annotation.</title>
        <authorList>
            <consortium name="The Broad Institute Genomics Platform"/>
            <consortium name="The Broad Institute Genome Sequencing Center for Infectious Disease"/>
            <person name="Wu L."/>
            <person name="Ma J."/>
        </authorList>
    </citation>
    <scope>NUCLEOTIDE SEQUENCE [LARGE SCALE GENOMIC DNA]</scope>
    <source>
        <strain evidence="8">JCM 18657</strain>
    </source>
</reference>
<keyword evidence="8" id="KW-1185">Reference proteome</keyword>
<protein>
    <submittedName>
        <fullName evidence="7">Metal ABC transporter substrate-binding protein</fullName>
    </submittedName>
</protein>
<feature type="signal peptide" evidence="6">
    <location>
        <begin position="1"/>
        <end position="24"/>
    </location>
</feature>
<dbReference type="PANTHER" id="PTHR42953:SF3">
    <property type="entry name" value="HIGH-AFFINITY ZINC UPTAKE SYSTEM PROTEIN ZNUA"/>
    <property type="match status" value="1"/>
</dbReference>
<accession>A0ABW2V2G5</accession>
<dbReference type="InterPro" id="IPR050492">
    <property type="entry name" value="Bact_metal-bind_prot9"/>
</dbReference>
<evidence type="ECO:0000313" key="8">
    <source>
        <dbReference type="Proteomes" id="UP001596528"/>
    </source>
</evidence>
<keyword evidence="3 6" id="KW-0732">Signal</keyword>
<evidence type="ECO:0000313" key="7">
    <source>
        <dbReference type="EMBL" id="MFC7750342.1"/>
    </source>
</evidence>
<dbReference type="RefSeq" id="WP_138788041.1">
    <property type="nucleotide sequence ID" value="NZ_JBHTGQ010000023.1"/>
</dbReference>
<feature type="chain" id="PRO_5047186772" evidence="6">
    <location>
        <begin position="25"/>
        <end position="335"/>
    </location>
</feature>
<dbReference type="Proteomes" id="UP001596528">
    <property type="component" value="Unassembled WGS sequence"/>
</dbReference>
<evidence type="ECO:0000256" key="4">
    <source>
        <dbReference type="RuleBase" id="RU003512"/>
    </source>
</evidence>
<feature type="region of interest" description="Disordered" evidence="5">
    <location>
        <begin position="133"/>
        <end position="164"/>
    </location>
</feature>
<evidence type="ECO:0000256" key="1">
    <source>
        <dbReference type="ARBA" id="ARBA00011028"/>
    </source>
</evidence>
<dbReference type="PRINTS" id="PR00691">
    <property type="entry name" value="ADHESINB"/>
</dbReference>
<dbReference type="InterPro" id="IPR006129">
    <property type="entry name" value="AdhesinB"/>
</dbReference>
<dbReference type="PROSITE" id="PS51257">
    <property type="entry name" value="PROKAR_LIPOPROTEIN"/>
    <property type="match status" value="1"/>
</dbReference>
<comment type="similarity">
    <text evidence="1 4">Belongs to the bacterial solute-binding protein 9 family.</text>
</comment>
<evidence type="ECO:0000256" key="2">
    <source>
        <dbReference type="ARBA" id="ARBA00022448"/>
    </source>
</evidence>
<dbReference type="InterPro" id="IPR006127">
    <property type="entry name" value="ZnuA-like"/>
</dbReference>
<dbReference type="Gene3D" id="3.40.50.1980">
    <property type="entry name" value="Nitrogenase molybdenum iron protein domain"/>
    <property type="match status" value="2"/>
</dbReference>
<evidence type="ECO:0000256" key="3">
    <source>
        <dbReference type="ARBA" id="ARBA00022729"/>
    </source>
</evidence>
<evidence type="ECO:0000256" key="6">
    <source>
        <dbReference type="SAM" id="SignalP"/>
    </source>
</evidence>